<evidence type="ECO:0000313" key="2">
    <source>
        <dbReference type="Proteomes" id="UP001500433"/>
    </source>
</evidence>
<keyword evidence="2" id="KW-1185">Reference proteome</keyword>
<accession>A0ABP9ESG6</accession>
<evidence type="ECO:0000313" key="1">
    <source>
        <dbReference type="EMBL" id="GAA4886000.1"/>
    </source>
</evidence>
<protein>
    <submittedName>
        <fullName evidence="1">Uncharacterized protein</fullName>
    </submittedName>
</protein>
<organism evidence="1 2">
    <name type="scientific">Flaviramulus aquimarinus</name>
    <dbReference type="NCBI Taxonomy" id="1170456"/>
    <lineage>
        <taxon>Bacteria</taxon>
        <taxon>Pseudomonadati</taxon>
        <taxon>Bacteroidota</taxon>
        <taxon>Flavobacteriia</taxon>
        <taxon>Flavobacteriales</taxon>
        <taxon>Flavobacteriaceae</taxon>
        <taxon>Flaviramulus</taxon>
    </lineage>
</organism>
<proteinExistence type="predicted"/>
<dbReference type="EMBL" id="BAABJH010000001">
    <property type="protein sequence ID" value="GAA4886000.1"/>
    <property type="molecule type" value="Genomic_DNA"/>
</dbReference>
<comment type="caution">
    <text evidence="1">The sequence shown here is derived from an EMBL/GenBank/DDBJ whole genome shotgun (WGS) entry which is preliminary data.</text>
</comment>
<sequence length="54" mass="6011">MTQYSFVIFIKGSNIQNDLSFLSVLLKVCKKLSINLPNKTLITITLFFGVGSTN</sequence>
<reference evidence="2" key="1">
    <citation type="journal article" date="2019" name="Int. J. Syst. Evol. Microbiol.">
        <title>The Global Catalogue of Microorganisms (GCM) 10K type strain sequencing project: providing services to taxonomists for standard genome sequencing and annotation.</title>
        <authorList>
            <consortium name="The Broad Institute Genomics Platform"/>
            <consortium name="The Broad Institute Genome Sequencing Center for Infectious Disease"/>
            <person name="Wu L."/>
            <person name="Ma J."/>
        </authorList>
    </citation>
    <scope>NUCLEOTIDE SEQUENCE [LARGE SCALE GENOMIC DNA]</scope>
    <source>
        <strain evidence="2">JCM 18274</strain>
    </source>
</reference>
<dbReference type="Proteomes" id="UP001500433">
    <property type="component" value="Unassembled WGS sequence"/>
</dbReference>
<name>A0ABP9ESG6_9FLAO</name>
<gene>
    <name evidence="1" type="ORF">GCM10023311_06010</name>
</gene>